<reference evidence="10" key="1">
    <citation type="submission" date="2020-06" db="EMBL/GenBank/DDBJ databases">
        <title>The complete mitochondrial genome of Pyropia pulchra (Bangiophyceae, Rhodophyta).</title>
        <authorList>
            <person name="Lee J."/>
            <person name="Park S.I."/>
            <person name="Miller K.A."/>
            <person name="Yoon H.S."/>
        </authorList>
    </citation>
    <scope>NUCLEOTIDE SEQUENCE</scope>
</reference>
<proteinExistence type="predicted"/>
<dbReference type="AlphaFoldDB" id="A0A7D5DPP4"/>
<dbReference type="SUPFAM" id="SSF81343">
    <property type="entry name" value="Fumarate reductase respiratory complex transmembrane subunits"/>
    <property type="match status" value="1"/>
</dbReference>
<dbReference type="Pfam" id="PF01127">
    <property type="entry name" value="Sdh_cyt"/>
    <property type="match status" value="1"/>
</dbReference>
<dbReference type="PROSITE" id="PS01001">
    <property type="entry name" value="SDH_CYT_2"/>
    <property type="match status" value="1"/>
</dbReference>
<dbReference type="GO" id="GO:0005739">
    <property type="term" value="C:mitochondrion"/>
    <property type="evidence" value="ECO:0007669"/>
    <property type="project" value="GOC"/>
</dbReference>
<feature type="transmembrane region" description="Helical" evidence="9">
    <location>
        <begin position="64"/>
        <end position="84"/>
    </location>
</feature>
<dbReference type="InterPro" id="IPR014314">
    <property type="entry name" value="Succ_DH_cytb556"/>
</dbReference>
<dbReference type="PANTHER" id="PTHR10978:SF5">
    <property type="entry name" value="SUCCINATE DEHYDROGENASE CYTOCHROME B560 SUBUNIT, MITOCHONDRIAL"/>
    <property type="match status" value="1"/>
</dbReference>
<evidence type="ECO:0000256" key="9">
    <source>
        <dbReference type="SAM" id="Phobius"/>
    </source>
</evidence>
<dbReference type="GO" id="GO:0006099">
    <property type="term" value="P:tricarboxylic acid cycle"/>
    <property type="evidence" value="ECO:0007669"/>
    <property type="project" value="InterPro"/>
</dbReference>
<dbReference type="PIRSF" id="PIRSF000178">
    <property type="entry name" value="SDH_cyt_b560"/>
    <property type="match status" value="1"/>
</dbReference>
<evidence type="ECO:0000256" key="6">
    <source>
        <dbReference type="ARBA" id="ARBA00023004"/>
    </source>
</evidence>
<comment type="cofactor">
    <cofactor evidence="8">
        <name>heme</name>
        <dbReference type="ChEBI" id="CHEBI:30413"/>
    </cofactor>
    <text evidence="8">The heme is bound between the two transmembrane subunits.</text>
</comment>
<comment type="subcellular location">
    <subcellularLocation>
        <location evidence="1">Membrane</location>
        <topology evidence="1">Multi-pass membrane protein</topology>
    </subcellularLocation>
</comment>
<keyword evidence="3 9" id="KW-0812">Transmembrane</keyword>
<dbReference type="PANTHER" id="PTHR10978">
    <property type="entry name" value="SUCCINATE DEHYDROGENASE CYTOCHROME B560 SUBUNIT"/>
    <property type="match status" value="1"/>
</dbReference>
<dbReference type="GO" id="GO:0016020">
    <property type="term" value="C:membrane"/>
    <property type="evidence" value="ECO:0007669"/>
    <property type="project" value="UniProtKB-SubCell"/>
</dbReference>
<name>A0A7D5DPP4_9RHOD</name>
<sequence length="129" mass="15371">MCNINKPISPHLTIYNAQKASIFSIWHRISGVIMLVLVISPFFILNNVYFSHKTVFFAQFLIDYILFNWFIFSCKLFVISIFLYHISNGIRHFFWDGVVHVNTTRMYKDSNQLLLFIFSIIIVQFYFVL</sequence>
<organism evidence="10">
    <name type="scientific">Pyropia pulchra</name>
    <dbReference type="NCBI Taxonomy" id="60925"/>
    <lineage>
        <taxon>Eukaryota</taxon>
        <taxon>Rhodophyta</taxon>
        <taxon>Bangiophyceae</taxon>
        <taxon>Bangiales</taxon>
        <taxon>Bangiaceae</taxon>
        <taxon>Pyropia</taxon>
    </lineage>
</organism>
<feature type="transmembrane region" description="Helical" evidence="9">
    <location>
        <begin position="113"/>
        <end position="128"/>
    </location>
</feature>
<evidence type="ECO:0000256" key="4">
    <source>
        <dbReference type="ARBA" id="ARBA00022723"/>
    </source>
</evidence>
<dbReference type="Gene3D" id="1.20.1300.10">
    <property type="entry name" value="Fumarate reductase/succinate dehydrogenase, transmembrane subunit"/>
    <property type="match status" value="1"/>
</dbReference>
<evidence type="ECO:0000313" key="10">
    <source>
        <dbReference type="EMBL" id="QKZ95171.1"/>
    </source>
</evidence>
<geneLocation type="mitochondrion" evidence="10"/>
<evidence type="ECO:0000256" key="8">
    <source>
        <dbReference type="PIRSR" id="PIRSR000178-1"/>
    </source>
</evidence>
<feature type="transmembrane region" description="Helical" evidence="9">
    <location>
        <begin position="25"/>
        <end position="44"/>
    </location>
</feature>
<dbReference type="InterPro" id="IPR018495">
    <property type="entry name" value="Succ_DH_cyt_bsu_CS"/>
</dbReference>
<feature type="binding site" description="axial binding residue" evidence="8">
    <location>
        <position position="85"/>
    </location>
    <ligand>
        <name>heme</name>
        <dbReference type="ChEBI" id="CHEBI:30413"/>
        <note>ligand shared with second transmembrane subunit</note>
    </ligand>
    <ligandPart>
        <name>Fe</name>
        <dbReference type="ChEBI" id="CHEBI:18248"/>
    </ligandPart>
</feature>
<evidence type="ECO:0000256" key="7">
    <source>
        <dbReference type="ARBA" id="ARBA00023136"/>
    </source>
</evidence>
<dbReference type="NCBIfam" id="TIGR02970">
    <property type="entry name" value="succ_dehyd_cytB"/>
    <property type="match status" value="1"/>
</dbReference>
<keyword evidence="2 8" id="KW-0349">Heme</keyword>
<dbReference type="GO" id="GO:0006121">
    <property type="term" value="P:mitochondrial electron transport, succinate to ubiquinone"/>
    <property type="evidence" value="ECO:0007669"/>
    <property type="project" value="TreeGrafter"/>
</dbReference>
<evidence type="ECO:0000256" key="2">
    <source>
        <dbReference type="ARBA" id="ARBA00022617"/>
    </source>
</evidence>
<keyword evidence="4 8" id="KW-0479">Metal-binding</keyword>
<dbReference type="GO" id="GO:0046872">
    <property type="term" value="F:metal ion binding"/>
    <property type="evidence" value="ECO:0007669"/>
    <property type="project" value="UniProtKB-KW"/>
</dbReference>
<evidence type="ECO:0000256" key="1">
    <source>
        <dbReference type="ARBA" id="ARBA00004141"/>
    </source>
</evidence>
<evidence type="ECO:0000256" key="5">
    <source>
        <dbReference type="ARBA" id="ARBA00022989"/>
    </source>
</evidence>
<keyword evidence="5 9" id="KW-1133">Transmembrane helix</keyword>
<gene>
    <name evidence="10" type="primary">sdh3</name>
</gene>
<dbReference type="InterPro" id="IPR034804">
    <property type="entry name" value="SQR/QFR_C/D"/>
</dbReference>
<protein>
    <submittedName>
        <fullName evidence="10">Succinate:cytochrome c oxidoreductase subunit 3</fullName>
    </submittedName>
</protein>
<dbReference type="EMBL" id="MT588076">
    <property type="protein sequence ID" value="QKZ95171.1"/>
    <property type="molecule type" value="Genomic_DNA"/>
</dbReference>
<keyword evidence="7 9" id="KW-0472">Membrane</keyword>
<keyword evidence="10" id="KW-0496">Mitochondrion</keyword>
<evidence type="ECO:0000256" key="3">
    <source>
        <dbReference type="ARBA" id="ARBA00022692"/>
    </source>
</evidence>
<dbReference type="InterPro" id="IPR000701">
    <property type="entry name" value="SuccDH_FuR_B_TM-su"/>
</dbReference>
<dbReference type="CDD" id="cd03499">
    <property type="entry name" value="SQR_TypeC_SdhC"/>
    <property type="match status" value="1"/>
</dbReference>
<dbReference type="GO" id="GO:0009055">
    <property type="term" value="F:electron transfer activity"/>
    <property type="evidence" value="ECO:0007669"/>
    <property type="project" value="InterPro"/>
</dbReference>
<accession>A0A7D5DPP4</accession>
<keyword evidence="6 8" id="KW-0408">Iron</keyword>